<dbReference type="Pfam" id="PF14025">
    <property type="entry name" value="DUF4241"/>
    <property type="match status" value="1"/>
</dbReference>
<dbReference type="EMBL" id="JBHSPA010000003">
    <property type="protein sequence ID" value="MFC5822329.1"/>
    <property type="molecule type" value="Genomic_DNA"/>
</dbReference>
<evidence type="ECO:0000313" key="2">
    <source>
        <dbReference type="Proteomes" id="UP001596058"/>
    </source>
</evidence>
<keyword evidence="2" id="KW-1185">Reference proteome</keyword>
<reference evidence="2" key="1">
    <citation type="journal article" date="2019" name="Int. J. Syst. Evol. Microbiol.">
        <title>The Global Catalogue of Microorganisms (GCM) 10K type strain sequencing project: providing services to taxonomists for standard genome sequencing and annotation.</title>
        <authorList>
            <consortium name="The Broad Institute Genomics Platform"/>
            <consortium name="The Broad Institute Genome Sequencing Center for Infectious Disease"/>
            <person name="Wu L."/>
            <person name="Ma J."/>
        </authorList>
    </citation>
    <scope>NUCLEOTIDE SEQUENCE [LARGE SCALE GENOMIC DNA]</scope>
    <source>
        <strain evidence="2">CCUG 53903</strain>
    </source>
</reference>
<dbReference type="Proteomes" id="UP001596058">
    <property type="component" value="Unassembled WGS sequence"/>
</dbReference>
<accession>A0ABW1CB44</accession>
<dbReference type="InterPro" id="IPR025335">
    <property type="entry name" value="DUF4241"/>
</dbReference>
<name>A0ABW1CB44_9ACTN</name>
<protein>
    <submittedName>
        <fullName evidence="1">DUF4241 domain-containing protein</fullName>
    </submittedName>
</protein>
<organism evidence="1 2">
    <name type="scientific">Nonomuraea insulae</name>
    <dbReference type="NCBI Taxonomy" id="1616787"/>
    <lineage>
        <taxon>Bacteria</taxon>
        <taxon>Bacillati</taxon>
        <taxon>Actinomycetota</taxon>
        <taxon>Actinomycetes</taxon>
        <taxon>Streptosporangiales</taxon>
        <taxon>Streptosporangiaceae</taxon>
        <taxon>Nonomuraea</taxon>
    </lineage>
</organism>
<evidence type="ECO:0000313" key="1">
    <source>
        <dbReference type="EMBL" id="MFC5822329.1"/>
    </source>
</evidence>
<gene>
    <name evidence="1" type="ORF">ACFPZ3_00540</name>
</gene>
<dbReference type="RefSeq" id="WP_379511885.1">
    <property type="nucleotide sequence ID" value="NZ_JBHSPA010000003.1"/>
</dbReference>
<comment type="caution">
    <text evidence="1">The sequence shown here is derived from an EMBL/GenBank/DDBJ whole genome shotgun (WGS) entry which is preliminary data.</text>
</comment>
<proteinExistence type="predicted"/>
<sequence length="99" mass="10472">MPIPPADFDAIFTEGARFPWPSGDTLRVELREAAELLPTGRLVARDNGMGISGPEDETQAFAHTVKEGGYAVVLAIARFETASYGARPRAAAAKVVISG</sequence>